<proteinExistence type="predicted"/>
<accession>A0A0M3I846</accession>
<dbReference type="Proteomes" id="UP000036681">
    <property type="component" value="Unplaced"/>
</dbReference>
<dbReference type="WBParaSite" id="ALUE_0001346601-mRNA-1">
    <property type="protein sequence ID" value="ALUE_0001346601-mRNA-1"/>
    <property type="gene ID" value="ALUE_0001346601"/>
</dbReference>
<keyword evidence="1" id="KW-1185">Reference proteome</keyword>
<name>A0A0M3I846_ASCLU</name>
<organism evidence="1 2">
    <name type="scientific">Ascaris lumbricoides</name>
    <name type="common">Giant roundworm</name>
    <dbReference type="NCBI Taxonomy" id="6252"/>
    <lineage>
        <taxon>Eukaryota</taxon>
        <taxon>Metazoa</taxon>
        <taxon>Ecdysozoa</taxon>
        <taxon>Nematoda</taxon>
        <taxon>Chromadorea</taxon>
        <taxon>Rhabditida</taxon>
        <taxon>Spirurina</taxon>
        <taxon>Ascaridomorpha</taxon>
        <taxon>Ascaridoidea</taxon>
        <taxon>Ascarididae</taxon>
        <taxon>Ascaris</taxon>
    </lineage>
</organism>
<reference evidence="2" key="1">
    <citation type="submission" date="2017-02" db="UniProtKB">
        <authorList>
            <consortium name="WormBaseParasite"/>
        </authorList>
    </citation>
    <scope>IDENTIFICATION</scope>
</reference>
<sequence length="100" mass="11648">MNVQLQTNSYLLWSNYHGIIGVDEWKVIKNACCQNNSDVDTCDFYGQVVWDIKTSKTTQLVDTCWSLVSLVYVQLDRNAGKKRKTSENSTLLRFREYDML</sequence>
<evidence type="ECO:0000313" key="1">
    <source>
        <dbReference type="Proteomes" id="UP000036681"/>
    </source>
</evidence>
<protein>
    <submittedName>
        <fullName evidence="2">Neur_chan_LBD domain-containing protein</fullName>
    </submittedName>
</protein>
<dbReference type="AlphaFoldDB" id="A0A0M3I846"/>
<evidence type="ECO:0000313" key="2">
    <source>
        <dbReference type="WBParaSite" id="ALUE_0001346601-mRNA-1"/>
    </source>
</evidence>